<dbReference type="KEGG" id="mbry:B1812_10840"/>
<organism evidence="1 2">
    <name type="scientific">Methylocystis bryophila</name>
    <dbReference type="NCBI Taxonomy" id="655015"/>
    <lineage>
        <taxon>Bacteria</taxon>
        <taxon>Pseudomonadati</taxon>
        <taxon>Pseudomonadota</taxon>
        <taxon>Alphaproteobacteria</taxon>
        <taxon>Hyphomicrobiales</taxon>
        <taxon>Methylocystaceae</taxon>
        <taxon>Methylocystis</taxon>
    </lineage>
</organism>
<evidence type="ECO:0000313" key="2">
    <source>
        <dbReference type="Proteomes" id="UP000193978"/>
    </source>
</evidence>
<sequence length="671" mass="69008">MTYSSLIELVSVRAKKTALAFIFALFGLALVSDPLLAGGANVFPGAPPVVTSAYFSLPANPAPGSSVGTITATVSPTSWSLSGAGSQYFVITVGSKGWGVVTVGASSPPSGSYNLIATATNKWGSGSGTLGITVAAPAINGACGPANGQSLSSAPTTGLCSAGTASSVSGSGPWTWTCAGSGGGTTASCSASLQSSSGSPPSYSAATWKNYPQDPNYFPTVLWLQDLRTTIPGYSSFLAAMKGTGMNTLLDLNGYTGGLWWPSSFGVDNTGFFAQIAAAGVYLIPQVNSATNLPSCIGGCIGNLSPNNTDVNSVASYQALIANTGLKSTIIGYVMADEPQTGSCTQWPMSGIPTEVAIFKSYDSTRPFFLNSGDYVFNSGWCPGTLNADFMAAMPIGSMDSYPLINPWTTYNAAGTGTPVDSLWIQGWSVAQMVSQRPAGAPFWAFVETGSDALGFGGSGNGFTCNTSTNTCTNGSWTIYQRAPANLVNAEVWMSIINGAAGIEYFCEDTTASFAYCMGQGGSVGALAAQANVTYINSNLKSFAQVLNSPTVGRCTMNTGMAYANYTTSCSNGILTITTGTSTVPASALVKSYSGATYLIAQPDRNGSAAFTFTLTGLAGKTAKVVYDSNSRYDSANTSLGSTFTLNSAAQFTDKFAANGDNYQVKIYQIQ</sequence>
<proteinExistence type="predicted"/>
<reference evidence="1 2" key="1">
    <citation type="submission" date="2017-02" db="EMBL/GenBank/DDBJ databases">
        <authorList>
            <person name="Peterson S.W."/>
        </authorList>
    </citation>
    <scope>NUCLEOTIDE SEQUENCE [LARGE SCALE GENOMIC DNA]</scope>
    <source>
        <strain evidence="1 2">S285</strain>
    </source>
</reference>
<dbReference type="Proteomes" id="UP000193978">
    <property type="component" value="Chromosome"/>
</dbReference>
<dbReference type="EMBL" id="CP019948">
    <property type="protein sequence ID" value="ARN81485.1"/>
    <property type="molecule type" value="Genomic_DNA"/>
</dbReference>
<evidence type="ECO:0000313" key="1">
    <source>
        <dbReference type="EMBL" id="ARN81485.1"/>
    </source>
</evidence>
<dbReference type="RefSeq" id="WP_085771595.1">
    <property type="nucleotide sequence ID" value="NZ_AP027149.1"/>
</dbReference>
<dbReference type="OrthoDB" id="7329412at2"/>
<gene>
    <name evidence="1" type="ORF">B1812_10840</name>
</gene>
<name>A0A1W6MV78_9HYPH</name>
<protein>
    <submittedName>
        <fullName evidence="1">Uncharacterized protein</fullName>
    </submittedName>
</protein>
<keyword evidence="2" id="KW-1185">Reference proteome</keyword>
<accession>A0A1W6MV78</accession>
<dbReference type="AlphaFoldDB" id="A0A1W6MV78"/>